<sequence>MSSFFRKLVSFKYPEIRMFEGLFKPKFYSKCKKNVNCIKTRLDIIRKKKSSVQKYLKNDIAELLRLGLDINAYGRAEGLLVEQNMLSCYNFVEKFNECISNHLEDLSKQRDCPDECKEAVQSLIYAAAWFADLPELRELRTLFTEKFGNSLEPYISKEFVEKLRRVRPTREMKIQLLHDIAQEFSIEWYSKALEQRLSRPSPSQEERSKHDSDEKKVSKNHDRVSHKRDNLVVSESSSDGETSTDDPGRKTDSSFGDSFSEDEVESKRPFSSGLVPPPYLKPKANKDENSSKKTTEDEDSATLAEKISRYLLPEKPTAKSARRPLKPPPSATEGRVHPKLPDYDDLAAHISSLKLRGR</sequence>
<evidence type="ECO:0000313" key="2">
    <source>
        <dbReference type="Proteomes" id="UP000828941"/>
    </source>
</evidence>
<gene>
    <name evidence="1" type="ORF">L6164_004403</name>
</gene>
<dbReference type="EMBL" id="CM039427">
    <property type="protein sequence ID" value="KAI4355653.1"/>
    <property type="molecule type" value="Genomic_DNA"/>
</dbReference>
<name>A0ACB9Q4K5_BAUVA</name>
<reference evidence="1 2" key="1">
    <citation type="journal article" date="2022" name="DNA Res.">
        <title>Chromosomal-level genome assembly of the orchid tree Bauhinia variegata (Leguminosae; Cercidoideae) supports the allotetraploid origin hypothesis of Bauhinia.</title>
        <authorList>
            <person name="Zhong Y."/>
            <person name="Chen Y."/>
            <person name="Zheng D."/>
            <person name="Pang J."/>
            <person name="Liu Y."/>
            <person name="Luo S."/>
            <person name="Meng S."/>
            <person name="Qian L."/>
            <person name="Wei D."/>
            <person name="Dai S."/>
            <person name="Zhou R."/>
        </authorList>
    </citation>
    <scope>NUCLEOTIDE SEQUENCE [LARGE SCALE GENOMIC DNA]</scope>
    <source>
        <strain evidence="1">BV-YZ2020</strain>
    </source>
</reference>
<evidence type="ECO:0000313" key="1">
    <source>
        <dbReference type="EMBL" id="KAI4355653.1"/>
    </source>
</evidence>
<organism evidence="1 2">
    <name type="scientific">Bauhinia variegata</name>
    <name type="common">Purple orchid tree</name>
    <name type="synonym">Phanera variegata</name>
    <dbReference type="NCBI Taxonomy" id="167791"/>
    <lineage>
        <taxon>Eukaryota</taxon>
        <taxon>Viridiplantae</taxon>
        <taxon>Streptophyta</taxon>
        <taxon>Embryophyta</taxon>
        <taxon>Tracheophyta</taxon>
        <taxon>Spermatophyta</taxon>
        <taxon>Magnoliopsida</taxon>
        <taxon>eudicotyledons</taxon>
        <taxon>Gunneridae</taxon>
        <taxon>Pentapetalae</taxon>
        <taxon>rosids</taxon>
        <taxon>fabids</taxon>
        <taxon>Fabales</taxon>
        <taxon>Fabaceae</taxon>
        <taxon>Cercidoideae</taxon>
        <taxon>Cercideae</taxon>
        <taxon>Bauhiniinae</taxon>
        <taxon>Bauhinia</taxon>
    </lineage>
</organism>
<keyword evidence="2" id="KW-1185">Reference proteome</keyword>
<protein>
    <submittedName>
        <fullName evidence="1">Uncharacterized protein</fullName>
    </submittedName>
</protein>
<dbReference type="Proteomes" id="UP000828941">
    <property type="component" value="Chromosome 2"/>
</dbReference>
<accession>A0ACB9Q4K5</accession>
<comment type="caution">
    <text evidence="1">The sequence shown here is derived from an EMBL/GenBank/DDBJ whole genome shotgun (WGS) entry which is preliminary data.</text>
</comment>
<proteinExistence type="predicted"/>